<keyword evidence="4" id="KW-1185">Reference proteome</keyword>
<dbReference type="PANTHER" id="PTHR48070">
    <property type="entry name" value="ESTERASE OVCA2"/>
    <property type="match status" value="1"/>
</dbReference>
<feature type="domain" description="Serine hydrolase" evidence="2">
    <location>
        <begin position="19"/>
        <end position="221"/>
    </location>
</feature>
<dbReference type="Proteomes" id="UP000452235">
    <property type="component" value="Unassembled WGS sequence"/>
</dbReference>
<evidence type="ECO:0000313" key="4">
    <source>
        <dbReference type="Proteomes" id="UP000452235"/>
    </source>
</evidence>
<dbReference type="Pfam" id="PF03959">
    <property type="entry name" value="FSH1"/>
    <property type="match status" value="1"/>
</dbReference>
<dbReference type="SUPFAM" id="SSF53474">
    <property type="entry name" value="alpha/beta-Hydrolases"/>
    <property type="match status" value="1"/>
</dbReference>
<gene>
    <name evidence="3" type="ORF">ATEIFO6365_0003078400</name>
</gene>
<dbReference type="GO" id="GO:0005634">
    <property type="term" value="C:nucleus"/>
    <property type="evidence" value="ECO:0007669"/>
    <property type="project" value="TreeGrafter"/>
</dbReference>
<protein>
    <recommendedName>
        <fullName evidence="2">Serine hydrolase domain-containing protein</fullName>
    </recommendedName>
</protein>
<dbReference type="PANTHER" id="PTHR48070:SF6">
    <property type="entry name" value="ESTERASE OVCA2"/>
    <property type="match status" value="1"/>
</dbReference>
<organism evidence="3 4">
    <name type="scientific">Aspergillus terreus</name>
    <dbReference type="NCBI Taxonomy" id="33178"/>
    <lineage>
        <taxon>Eukaryota</taxon>
        <taxon>Fungi</taxon>
        <taxon>Dikarya</taxon>
        <taxon>Ascomycota</taxon>
        <taxon>Pezizomycotina</taxon>
        <taxon>Eurotiomycetes</taxon>
        <taxon>Eurotiomycetidae</taxon>
        <taxon>Eurotiales</taxon>
        <taxon>Aspergillaceae</taxon>
        <taxon>Aspergillus</taxon>
        <taxon>Aspergillus subgen. Circumdati</taxon>
    </lineage>
</organism>
<dbReference type="OrthoDB" id="2094269at2759"/>
<reference evidence="3 4" key="1">
    <citation type="submission" date="2020-01" db="EMBL/GenBank/DDBJ databases">
        <title>Aspergillus terreus IFO 6365 whole genome shotgun sequence.</title>
        <authorList>
            <person name="Kanamasa S."/>
            <person name="Takahashi H."/>
        </authorList>
    </citation>
    <scope>NUCLEOTIDE SEQUENCE [LARGE SCALE GENOMIC DNA]</scope>
    <source>
        <strain evidence="3 4">IFO 6365</strain>
    </source>
</reference>
<evidence type="ECO:0000259" key="2">
    <source>
        <dbReference type="Pfam" id="PF03959"/>
    </source>
</evidence>
<sequence>MGAPGNIVDSASAASSAIKPVKILMMHGHGSSGSRLDYKTRHLQPLIRDAIKQRTNQNVEFFFPNGPFLPTGFDEDSFTWGLGDYRVSRVPGLDKSVAFLLSYLEEHGPFDGIIGSSAGCCVAVALASLLENPDRCAEFSVKTSHPRLRFILAYSGCVMENPCYSSLYSPKVQTPAMFFIGELDSFIPPDLTMRLADCCSNSEVVTFWGTHYIPRFHETNSAAVDFVCRALAEDGEEDASDWVDL</sequence>
<dbReference type="InterPro" id="IPR050593">
    <property type="entry name" value="LovG"/>
</dbReference>
<proteinExistence type="predicted"/>
<keyword evidence="1" id="KW-0378">Hydrolase</keyword>
<dbReference type="GO" id="GO:0016787">
    <property type="term" value="F:hydrolase activity"/>
    <property type="evidence" value="ECO:0007669"/>
    <property type="project" value="UniProtKB-KW"/>
</dbReference>
<comment type="caution">
    <text evidence="3">The sequence shown here is derived from an EMBL/GenBank/DDBJ whole genome shotgun (WGS) entry which is preliminary data.</text>
</comment>
<accession>A0A5M3YWH5</accession>
<name>A0A5M3YWH5_ASPTE</name>
<dbReference type="InterPro" id="IPR029058">
    <property type="entry name" value="AB_hydrolase_fold"/>
</dbReference>
<dbReference type="AlphaFoldDB" id="A0A5M3YWH5"/>
<dbReference type="GO" id="GO:0005737">
    <property type="term" value="C:cytoplasm"/>
    <property type="evidence" value="ECO:0007669"/>
    <property type="project" value="TreeGrafter"/>
</dbReference>
<dbReference type="InterPro" id="IPR005645">
    <property type="entry name" value="FSH-like_dom"/>
</dbReference>
<dbReference type="GO" id="GO:0019748">
    <property type="term" value="P:secondary metabolic process"/>
    <property type="evidence" value="ECO:0007669"/>
    <property type="project" value="TreeGrafter"/>
</dbReference>
<dbReference type="Gene3D" id="3.40.50.1820">
    <property type="entry name" value="alpha/beta hydrolase"/>
    <property type="match status" value="1"/>
</dbReference>
<dbReference type="EMBL" id="BLJY01000003">
    <property type="protein sequence ID" value="GFF14716.1"/>
    <property type="molecule type" value="Genomic_DNA"/>
</dbReference>
<evidence type="ECO:0000256" key="1">
    <source>
        <dbReference type="ARBA" id="ARBA00022801"/>
    </source>
</evidence>
<evidence type="ECO:0000313" key="3">
    <source>
        <dbReference type="EMBL" id="GFF14716.1"/>
    </source>
</evidence>
<dbReference type="VEuPathDB" id="FungiDB:ATEG_00799"/>